<dbReference type="GO" id="GO:0032543">
    <property type="term" value="P:mitochondrial translation"/>
    <property type="evidence" value="ECO:0007669"/>
    <property type="project" value="InterPro"/>
</dbReference>
<evidence type="ECO:0000256" key="10">
    <source>
        <dbReference type="ARBA" id="ARBA00023274"/>
    </source>
</evidence>
<sequence>MSINLLLFHARFYHLSKQISPKVIHKCLLTNYQIRLRSSSKSEEIIIPRKIPRGPTDILRALESTISRDPTAAHYKYHDDPYLTPKSNLSKRSLAMAQEAGKKAAHWVRKENVDLFQHREADPFIEKFAPPKIYTKDSEVTIDDLKYCVKVANISDTILVYTLLKEKSINIPPEIMQDILELLCFYNSEDPLSEEFIEERWFKQSSKGDKKQRKTWKDGAFAEEIFISVKEPTSETYSAIIRGMLKYYQVDRATQLFEEAKQKGFILNVETYNAILEAGTLLKENNDMRWSYIISILTEMNDKKLKPNLGTLNSILYCLKSMANKFSKEYALKVLSEFEGLGIQPSLATWTFVLQIFCRERGPISTILYDILNKIENEKHTMRDIRDVSFFVTAMAMCRFHLNDYGLAKRLDKHLHIGNNYDLIGDSYKESIYYRNFLILAVNSEPIHDFMENLYNQIVPNIYTPEMGVLEEIIKQVEISGAIEFLPKLWSDVVTFDCARKDTMLKLILDIMVHNEPENDPNLVEKFANIGSDIYEKLMNQNENRTNNIPVTGDMLGSIMLLLLRNNSFDKAWNLFMTLDKDHQIIIGVPKVEAISALIDACIEEKQASKSIMCIQYCADAGYDEIDKLAKNIQLKLTLDETHLDKLSKIIGQHVIISEAQKN</sequence>
<dbReference type="InterPro" id="IPR037387">
    <property type="entry name" value="PTCD3"/>
</dbReference>
<evidence type="ECO:0000256" key="8">
    <source>
        <dbReference type="ARBA" id="ARBA00022980"/>
    </source>
</evidence>
<keyword evidence="8" id="KW-0689">Ribosomal protein</keyword>
<dbReference type="NCBIfam" id="TIGR00756">
    <property type="entry name" value="PPR"/>
    <property type="match status" value="1"/>
</dbReference>
<dbReference type="Proteomes" id="UP001431783">
    <property type="component" value="Unassembled WGS sequence"/>
</dbReference>
<keyword evidence="5" id="KW-0810">Translation regulation</keyword>
<keyword evidence="4" id="KW-0677">Repeat</keyword>
<dbReference type="GO" id="GO:1990904">
    <property type="term" value="C:ribonucleoprotein complex"/>
    <property type="evidence" value="ECO:0007669"/>
    <property type="project" value="UniProtKB-KW"/>
</dbReference>
<evidence type="ECO:0000256" key="2">
    <source>
        <dbReference type="ARBA" id="ARBA00008551"/>
    </source>
</evidence>
<dbReference type="Pfam" id="PF13812">
    <property type="entry name" value="PPR_3"/>
    <property type="match status" value="1"/>
</dbReference>
<evidence type="ECO:0000256" key="1">
    <source>
        <dbReference type="ARBA" id="ARBA00004173"/>
    </source>
</evidence>
<dbReference type="AlphaFoldDB" id="A0AAW1TV59"/>
<feature type="repeat" description="PPR" evidence="12">
    <location>
        <begin position="233"/>
        <end position="267"/>
    </location>
</feature>
<evidence type="ECO:0000256" key="3">
    <source>
        <dbReference type="ARBA" id="ARBA00022730"/>
    </source>
</evidence>
<evidence type="ECO:0000256" key="11">
    <source>
        <dbReference type="ARBA" id="ARBA00035134"/>
    </source>
</evidence>
<evidence type="ECO:0000256" key="4">
    <source>
        <dbReference type="ARBA" id="ARBA00022737"/>
    </source>
</evidence>
<evidence type="ECO:0000313" key="14">
    <source>
        <dbReference type="Proteomes" id="UP001431783"/>
    </source>
</evidence>
<keyword evidence="6" id="KW-0694">RNA-binding</keyword>
<name>A0AAW1TV59_9CUCU</name>
<keyword evidence="9" id="KW-0496">Mitochondrion</keyword>
<protein>
    <recommendedName>
        <fullName evidence="11">Small ribosomal subunit protein mS39</fullName>
    </recommendedName>
</protein>
<keyword evidence="3" id="KW-0699">rRNA-binding</keyword>
<evidence type="ECO:0000256" key="6">
    <source>
        <dbReference type="ARBA" id="ARBA00022884"/>
    </source>
</evidence>
<dbReference type="GO" id="GO:0005840">
    <property type="term" value="C:ribosome"/>
    <property type="evidence" value="ECO:0007669"/>
    <property type="project" value="UniProtKB-KW"/>
</dbReference>
<comment type="subcellular location">
    <subcellularLocation>
        <location evidence="1">Mitochondrion</location>
    </subcellularLocation>
</comment>
<keyword evidence="10" id="KW-0687">Ribonucleoprotein</keyword>
<dbReference type="EMBL" id="JARQZJ010000004">
    <property type="protein sequence ID" value="KAK9871049.1"/>
    <property type="molecule type" value="Genomic_DNA"/>
</dbReference>
<proteinExistence type="inferred from homology"/>
<dbReference type="InterPro" id="IPR002885">
    <property type="entry name" value="PPR_rpt"/>
</dbReference>
<dbReference type="PANTHER" id="PTHR16276:SF1">
    <property type="entry name" value="SMALL RIBOSOMAL SUBUNIT PROTEIN MS39"/>
    <property type="match status" value="1"/>
</dbReference>
<dbReference type="GO" id="GO:0043024">
    <property type="term" value="F:ribosomal small subunit binding"/>
    <property type="evidence" value="ECO:0007669"/>
    <property type="project" value="InterPro"/>
</dbReference>
<evidence type="ECO:0000256" key="12">
    <source>
        <dbReference type="PROSITE-ProRule" id="PRU00708"/>
    </source>
</evidence>
<dbReference type="InterPro" id="IPR011990">
    <property type="entry name" value="TPR-like_helical_dom_sf"/>
</dbReference>
<keyword evidence="14" id="KW-1185">Reference proteome</keyword>
<dbReference type="PANTHER" id="PTHR16276">
    <property type="entry name" value="PENTATRICOPEPTIDE REPEAT DOMAIN-CONTAINING PROTEIN 3"/>
    <property type="match status" value="1"/>
</dbReference>
<comment type="similarity">
    <text evidence="2">Belongs to the mitochondrion-specific ribosomal protein mS39 family.</text>
</comment>
<evidence type="ECO:0000256" key="9">
    <source>
        <dbReference type="ARBA" id="ARBA00023128"/>
    </source>
</evidence>
<evidence type="ECO:0000256" key="7">
    <source>
        <dbReference type="ARBA" id="ARBA00022946"/>
    </source>
</evidence>
<dbReference type="GO" id="GO:0019843">
    <property type="term" value="F:rRNA binding"/>
    <property type="evidence" value="ECO:0007669"/>
    <property type="project" value="UniProtKB-KW"/>
</dbReference>
<dbReference type="GO" id="GO:0006417">
    <property type="term" value="P:regulation of translation"/>
    <property type="evidence" value="ECO:0007669"/>
    <property type="project" value="UniProtKB-KW"/>
</dbReference>
<gene>
    <name evidence="13" type="ORF">WA026_010007</name>
</gene>
<dbReference type="InterPro" id="IPR055063">
    <property type="entry name" value="Rib_mS39_PPR"/>
</dbReference>
<organism evidence="13 14">
    <name type="scientific">Henosepilachna vigintioctopunctata</name>
    <dbReference type="NCBI Taxonomy" id="420089"/>
    <lineage>
        <taxon>Eukaryota</taxon>
        <taxon>Metazoa</taxon>
        <taxon>Ecdysozoa</taxon>
        <taxon>Arthropoda</taxon>
        <taxon>Hexapoda</taxon>
        <taxon>Insecta</taxon>
        <taxon>Pterygota</taxon>
        <taxon>Neoptera</taxon>
        <taxon>Endopterygota</taxon>
        <taxon>Coleoptera</taxon>
        <taxon>Polyphaga</taxon>
        <taxon>Cucujiformia</taxon>
        <taxon>Coccinelloidea</taxon>
        <taxon>Coccinellidae</taxon>
        <taxon>Epilachninae</taxon>
        <taxon>Epilachnini</taxon>
        <taxon>Henosepilachna</taxon>
    </lineage>
</organism>
<reference evidence="13 14" key="1">
    <citation type="submission" date="2023-03" db="EMBL/GenBank/DDBJ databases">
        <title>Genome insight into feeding habits of ladybird beetles.</title>
        <authorList>
            <person name="Li H.-S."/>
            <person name="Huang Y.-H."/>
            <person name="Pang H."/>
        </authorList>
    </citation>
    <scope>NUCLEOTIDE SEQUENCE [LARGE SCALE GENOMIC DNA]</scope>
    <source>
        <strain evidence="13">SYSU_2023b</strain>
        <tissue evidence="13">Whole body</tissue>
    </source>
</reference>
<accession>A0AAW1TV59</accession>
<evidence type="ECO:0000313" key="13">
    <source>
        <dbReference type="EMBL" id="KAK9871049.1"/>
    </source>
</evidence>
<comment type="caution">
    <text evidence="13">The sequence shown here is derived from an EMBL/GenBank/DDBJ whole genome shotgun (WGS) entry which is preliminary data.</text>
</comment>
<keyword evidence="7" id="KW-0809">Transit peptide</keyword>
<dbReference type="PROSITE" id="PS51375">
    <property type="entry name" value="PPR"/>
    <property type="match status" value="1"/>
</dbReference>
<dbReference type="Pfam" id="PF22330">
    <property type="entry name" value="Rib_mS39_PPR"/>
    <property type="match status" value="1"/>
</dbReference>
<dbReference type="GO" id="GO:0005739">
    <property type="term" value="C:mitochondrion"/>
    <property type="evidence" value="ECO:0007669"/>
    <property type="project" value="UniProtKB-SubCell"/>
</dbReference>
<evidence type="ECO:0000256" key="5">
    <source>
        <dbReference type="ARBA" id="ARBA00022845"/>
    </source>
</evidence>
<dbReference type="Gene3D" id="1.25.40.10">
    <property type="entry name" value="Tetratricopeptide repeat domain"/>
    <property type="match status" value="2"/>
</dbReference>